<feature type="chain" id="PRO_5027089710" evidence="2">
    <location>
        <begin position="24"/>
        <end position="276"/>
    </location>
</feature>
<sequence>MNKKLTAVLTAALMALFGASAFAAKNGAEDRVIRVATPGTYAPFTMYDDAAKEWSGFEIELWRAIGKKFGYEVEFLRFDIPATFAELDLGRVDTVAKQISITPARQQKYDFSRPFFFSPYFLTVAESNEEIKSWKDMAGKTIALAEGSAMNEFVAALDPDNKVKKFVYESDKNIFSEVSVGRIDACPSAFIELPYELKRNPALKLKFVDLDNPIYTEVNAYPFARTERGQALLKLTNEALSQMIDDGSYAGLCKKWFGVDVMEMKPARDYQAAHSK</sequence>
<dbReference type="Pfam" id="PF00497">
    <property type="entry name" value="SBP_bac_3"/>
    <property type="match status" value="1"/>
</dbReference>
<dbReference type="Gene3D" id="3.40.190.10">
    <property type="entry name" value="Periplasmic binding protein-like II"/>
    <property type="match status" value="2"/>
</dbReference>
<evidence type="ECO:0000313" key="5">
    <source>
        <dbReference type="Proteomes" id="UP000473699"/>
    </source>
</evidence>
<dbReference type="SUPFAM" id="SSF53850">
    <property type="entry name" value="Periplasmic binding protein-like II"/>
    <property type="match status" value="1"/>
</dbReference>
<evidence type="ECO:0000259" key="3">
    <source>
        <dbReference type="SMART" id="SM00062"/>
    </source>
</evidence>
<gene>
    <name evidence="4" type="ORF">FYJ74_11015</name>
</gene>
<evidence type="ECO:0000256" key="1">
    <source>
        <dbReference type="ARBA" id="ARBA00022729"/>
    </source>
</evidence>
<keyword evidence="5" id="KW-1185">Reference proteome</keyword>
<feature type="domain" description="Solute-binding protein family 3/N-terminal" evidence="3">
    <location>
        <begin position="32"/>
        <end position="260"/>
    </location>
</feature>
<comment type="caution">
    <text evidence="4">The sequence shown here is derived from an EMBL/GenBank/DDBJ whole genome shotgun (WGS) entry which is preliminary data.</text>
</comment>
<organism evidence="4 5">
    <name type="scientific">Pyramidobacter porci</name>
    <dbReference type="NCBI Taxonomy" id="2605789"/>
    <lineage>
        <taxon>Bacteria</taxon>
        <taxon>Thermotogati</taxon>
        <taxon>Synergistota</taxon>
        <taxon>Synergistia</taxon>
        <taxon>Synergistales</taxon>
        <taxon>Dethiosulfovibrionaceae</taxon>
        <taxon>Pyramidobacter</taxon>
    </lineage>
</organism>
<dbReference type="PANTHER" id="PTHR35936:SF19">
    <property type="entry name" value="AMINO-ACID-BINDING PROTEIN YXEM-RELATED"/>
    <property type="match status" value="1"/>
</dbReference>
<evidence type="ECO:0000256" key="2">
    <source>
        <dbReference type="SAM" id="SignalP"/>
    </source>
</evidence>
<dbReference type="RefSeq" id="WP_154529628.1">
    <property type="nucleotide sequence ID" value="NZ_VUNH01000013.1"/>
</dbReference>
<name>A0A6L5YE20_9BACT</name>
<dbReference type="Proteomes" id="UP000473699">
    <property type="component" value="Unassembled WGS sequence"/>
</dbReference>
<keyword evidence="1 2" id="KW-0732">Signal</keyword>
<protein>
    <submittedName>
        <fullName evidence="4">Transporter substrate-binding domain-containing protein</fullName>
    </submittedName>
</protein>
<evidence type="ECO:0000313" key="4">
    <source>
        <dbReference type="EMBL" id="MST56556.1"/>
    </source>
</evidence>
<reference evidence="4 5" key="1">
    <citation type="submission" date="2019-08" db="EMBL/GenBank/DDBJ databases">
        <title>In-depth cultivation of the pig gut microbiome towards novel bacterial diversity and tailored functional studies.</title>
        <authorList>
            <person name="Wylensek D."/>
            <person name="Hitch T.C.A."/>
            <person name="Clavel T."/>
        </authorList>
    </citation>
    <scope>NUCLEOTIDE SEQUENCE [LARGE SCALE GENOMIC DNA]</scope>
    <source>
        <strain evidence="4 5">SM-530-WT-4B</strain>
    </source>
</reference>
<proteinExistence type="predicted"/>
<dbReference type="SMART" id="SM00062">
    <property type="entry name" value="PBPb"/>
    <property type="match status" value="1"/>
</dbReference>
<dbReference type="EMBL" id="VUNH01000013">
    <property type="protein sequence ID" value="MST56556.1"/>
    <property type="molecule type" value="Genomic_DNA"/>
</dbReference>
<dbReference type="PANTHER" id="PTHR35936">
    <property type="entry name" value="MEMBRANE-BOUND LYTIC MUREIN TRANSGLYCOSYLASE F"/>
    <property type="match status" value="1"/>
</dbReference>
<accession>A0A6L5YE20</accession>
<feature type="signal peptide" evidence="2">
    <location>
        <begin position="1"/>
        <end position="23"/>
    </location>
</feature>
<dbReference type="InterPro" id="IPR001638">
    <property type="entry name" value="Solute-binding_3/MltF_N"/>
</dbReference>
<dbReference type="AlphaFoldDB" id="A0A6L5YE20"/>